<name>A0A1X9NMR2_9GAMM</name>
<evidence type="ECO:0000313" key="1">
    <source>
        <dbReference type="EMBL" id="ARN75193.1"/>
    </source>
</evidence>
<protein>
    <submittedName>
        <fullName evidence="1">Uncharacterized protein</fullName>
    </submittedName>
</protein>
<reference evidence="1 2" key="1">
    <citation type="submission" date="2016-11" db="EMBL/GenBank/DDBJ databases">
        <title>Trade-off between light-utilization and light-protection in marine flavobacteria.</title>
        <authorList>
            <person name="Kumagai Y."/>
        </authorList>
    </citation>
    <scope>NUCLEOTIDE SEQUENCE [LARGE SCALE GENOMIC DNA]</scope>
    <source>
        <strain evidence="1 2">NBRC 107125</strain>
    </source>
</reference>
<proteinExistence type="predicted"/>
<evidence type="ECO:0000313" key="2">
    <source>
        <dbReference type="Proteomes" id="UP000193450"/>
    </source>
</evidence>
<dbReference type="KEGG" id="osg:BST96_14355"/>
<dbReference type="AlphaFoldDB" id="A0A1X9NMR2"/>
<dbReference type="EMBL" id="CP019343">
    <property type="protein sequence ID" value="ARN75193.1"/>
    <property type="molecule type" value="Genomic_DNA"/>
</dbReference>
<keyword evidence="2" id="KW-1185">Reference proteome</keyword>
<organism evidence="1 2">
    <name type="scientific">Oceanicoccus sagamiensis</name>
    <dbReference type="NCBI Taxonomy" id="716816"/>
    <lineage>
        <taxon>Bacteria</taxon>
        <taxon>Pseudomonadati</taxon>
        <taxon>Pseudomonadota</taxon>
        <taxon>Gammaproteobacteria</taxon>
        <taxon>Cellvibrionales</taxon>
        <taxon>Spongiibacteraceae</taxon>
        <taxon>Oceanicoccus</taxon>
    </lineage>
</organism>
<sequence>MLVAMKMGAIQLPGGAMPGYLNHLYGYADQSPLNKLDFFGLFSGCRSLGNRVWDCDDGPDYNDGDASGFPPPTNEPCVKNCIKKRVGACIGGAGQKKSSAALVAACVAATPISCTNQTCDKCDEEFK</sequence>
<accession>A0A1X9NMR2</accession>
<gene>
    <name evidence="1" type="ORF">BST96_14355</name>
</gene>
<dbReference type="Proteomes" id="UP000193450">
    <property type="component" value="Chromosome"/>
</dbReference>